<proteinExistence type="predicted"/>
<dbReference type="Proteomes" id="UP000691718">
    <property type="component" value="Unassembled WGS sequence"/>
</dbReference>
<organism evidence="2 3">
    <name type="scientific">Parnassius apollo</name>
    <name type="common">Apollo butterfly</name>
    <name type="synonym">Papilio apollo</name>
    <dbReference type="NCBI Taxonomy" id="110799"/>
    <lineage>
        <taxon>Eukaryota</taxon>
        <taxon>Metazoa</taxon>
        <taxon>Ecdysozoa</taxon>
        <taxon>Arthropoda</taxon>
        <taxon>Hexapoda</taxon>
        <taxon>Insecta</taxon>
        <taxon>Pterygota</taxon>
        <taxon>Neoptera</taxon>
        <taxon>Endopterygota</taxon>
        <taxon>Lepidoptera</taxon>
        <taxon>Glossata</taxon>
        <taxon>Ditrysia</taxon>
        <taxon>Papilionoidea</taxon>
        <taxon>Papilionidae</taxon>
        <taxon>Parnassiinae</taxon>
        <taxon>Parnassini</taxon>
        <taxon>Parnassius</taxon>
        <taxon>Parnassius</taxon>
    </lineage>
</organism>
<dbReference type="OrthoDB" id="549017at2759"/>
<evidence type="ECO:0000313" key="3">
    <source>
        <dbReference type="Proteomes" id="UP000691718"/>
    </source>
</evidence>
<accession>A0A8S3WS85</accession>
<name>A0A8S3WS85_PARAO</name>
<evidence type="ECO:0000256" key="1">
    <source>
        <dbReference type="SAM" id="SignalP"/>
    </source>
</evidence>
<comment type="caution">
    <text evidence="2">The sequence shown here is derived from an EMBL/GenBank/DDBJ whole genome shotgun (WGS) entry which is preliminary data.</text>
</comment>
<keyword evidence="1" id="KW-0732">Signal</keyword>
<keyword evidence="3" id="KW-1185">Reference proteome</keyword>
<feature type="signal peptide" evidence="1">
    <location>
        <begin position="1"/>
        <end position="17"/>
    </location>
</feature>
<gene>
    <name evidence="2" type="ORF">PAPOLLO_LOCUS9813</name>
</gene>
<evidence type="ECO:0000313" key="2">
    <source>
        <dbReference type="EMBL" id="CAG4979028.1"/>
    </source>
</evidence>
<dbReference type="EMBL" id="CAJQZP010000693">
    <property type="protein sequence ID" value="CAG4979028.1"/>
    <property type="molecule type" value="Genomic_DNA"/>
</dbReference>
<sequence length="757" mass="85791">MVKQLLLFVLIIYSAEAEVMSSVPAHLIACYRNGGPLLNAPHRLDVFLSIVKRLELSARLDMRLFSASLLRRFRLDGIEQASNPVESEFVLPYRASAFQFYKFKLLMDLFLPSQNLLDMDESLSLIESCLLHKLLSSMVQPWERGDENLTCPLSIEHRQKIINDGASRIHSRCPIENGVIQTDWGPIAPGTVVAAVTASLEQQRVSITDIFSTNIYKSEVSKPLIELAKQDWEKQVEKLTVGDNTVHFERSKMVNDELEISNIWVSTLAGDLAEVVVNQGPRVGASSQRLVVGSNNRWNDSVLPRMFYLLPQSSGVVDWHFTDAEILAGVDGLILASYVPSLDRTAQIAETLRFAHILSLKQITVYIPLEEMQRISEAAVTAFMEYVPSVLQRYHQNCQLSHNVPEMDLIVATDGSWKGYDVEQFMSWIGRALEIDQQRSTIALLHGNTGRWIVPPSNNMTVFFSHIANFTDEWPNRLNLPNILSRINVQLRNQTLQDIFSKKASAGRNTVVLVISPNDQLTGNELERSRELMYSIRSTYFDAYFVYAAQDLTNFKNINNEYMDYSEIFITLTSTNVLDVTNAIDTYLIKSDIPKKVVGAQCPFNGTWYDQVPYEDAILPGRKQYYRIHPFYLLHQARIHVQFRNDAHGRILVCLWRGAETSQGCQTLSERDVYTFNLTTPCPSPGFCPPAYFAVTILSTLNACAHADCRFPNQVGYYIRHSGFRCFPLLGAAVALSPLWKVHLGLSLMISFLYFNQ</sequence>
<feature type="chain" id="PRO_5035936330" evidence="1">
    <location>
        <begin position="18"/>
        <end position="757"/>
    </location>
</feature>
<reference evidence="2" key="1">
    <citation type="submission" date="2021-04" db="EMBL/GenBank/DDBJ databases">
        <authorList>
            <person name="Tunstrom K."/>
        </authorList>
    </citation>
    <scope>NUCLEOTIDE SEQUENCE</scope>
</reference>
<protein>
    <submittedName>
        <fullName evidence="2">(apollo) hypothetical protein</fullName>
    </submittedName>
</protein>
<dbReference type="AlphaFoldDB" id="A0A8S3WS85"/>